<dbReference type="GO" id="GO:0005783">
    <property type="term" value="C:endoplasmic reticulum"/>
    <property type="evidence" value="ECO:0007669"/>
    <property type="project" value="TreeGrafter"/>
</dbReference>
<dbReference type="InterPro" id="IPR057992">
    <property type="entry name" value="TPR_SYVN1_N"/>
</dbReference>
<dbReference type="GO" id="GO:0000151">
    <property type="term" value="C:ubiquitin ligase complex"/>
    <property type="evidence" value="ECO:0007669"/>
    <property type="project" value="TreeGrafter"/>
</dbReference>
<dbReference type="Proteomes" id="UP000827092">
    <property type="component" value="Unassembled WGS sequence"/>
</dbReference>
<dbReference type="SMART" id="SM00546">
    <property type="entry name" value="CUE"/>
    <property type="match status" value="1"/>
</dbReference>
<dbReference type="GO" id="GO:0006511">
    <property type="term" value="P:ubiquitin-dependent protein catabolic process"/>
    <property type="evidence" value="ECO:0007669"/>
    <property type="project" value="TreeGrafter"/>
</dbReference>
<feature type="transmembrane region" description="Helical" evidence="17">
    <location>
        <begin position="521"/>
        <end position="542"/>
    </location>
</feature>
<keyword evidence="21" id="KW-1185">Reference proteome</keyword>
<evidence type="ECO:0000256" key="15">
    <source>
        <dbReference type="PROSITE-ProRule" id="PRU00175"/>
    </source>
</evidence>
<keyword evidence="11" id="KW-0788">Thiol protease</keyword>
<accession>A0AAV6V0J9</accession>
<keyword evidence="5" id="KW-0645">Protease</keyword>
<comment type="similarity">
    <text evidence="3">Belongs to the peptidase C15 family.</text>
</comment>
<dbReference type="GO" id="GO:0016020">
    <property type="term" value="C:membrane"/>
    <property type="evidence" value="ECO:0007669"/>
    <property type="project" value="UniProtKB-SubCell"/>
</dbReference>
<dbReference type="GO" id="GO:0030968">
    <property type="term" value="P:endoplasmic reticulum unfolded protein response"/>
    <property type="evidence" value="ECO:0007669"/>
    <property type="project" value="TreeGrafter"/>
</dbReference>
<dbReference type="PANTHER" id="PTHR15067:SF5">
    <property type="entry name" value="E3 UBIQUITIN-PROTEIN LIGASE AMFR"/>
    <property type="match status" value="1"/>
</dbReference>
<evidence type="ECO:0000256" key="4">
    <source>
        <dbReference type="ARBA" id="ARBA00022490"/>
    </source>
</evidence>
<feature type="transmembrane region" description="Helical" evidence="17">
    <location>
        <begin position="496"/>
        <end position="515"/>
    </location>
</feature>
<evidence type="ECO:0000259" key="18">
    <source>
        <dbReference type="PROSITE" id="PS50089"/>
    </source>
</evidence>
<evidence type="ECO:0000256" key="5">
    <source>
        <dbReference type="ARBA" id="ARBA00022670"/>
    </source>
</evidence>
<dbReference type="PRINTS" id="PR00706">
    <property type="entry name" value="PYROGLUPTASE"/>
</dbReference>
<dbReference type="CDD" id="cd00501">
    <property type="entry name" value="Peptidase_C15"/>
    <property type="match status" value="1"/>
</dbReference>
<evidence type="ECO:0008006" key="22">
    <source>
        <dbReference type="Google" id="ProtNLM"/>
    </source>
</evidence>
<protein>
    <recommendedName>
        <fullName evidence="22">Autocrine motility factor receptor</fullName>
    </recommendedName>
</protein>
<dbReference type="Pfam" id="PF25563">
    <property type="entry name" value="TPR_SYVN1_N"/>
    <property type="match status" value="1"/>
</dbReference>
<feature type="transmembrane region" description="Helical" evidence="17">
    <location>
        <begin position="388"/>
        <end position="408"/>
    </location>
</feature>
<dbReference type="Pfam" id="PF01470">
    <property type="entry name" value="Peptidase_C15"/>
    <property type="match status" value="1"/>
</dbReference>
<sequence length="864" mass="98623">MEKNFTKNLFETSKKDNSFKGSSQTVPTVLITGFGPFRNFVENSSWLTVKELLNLNITDFNLVAKEIPVEYETVSQTIPKLWEEVKPKLVVHCGMTDQSDCLTLEKLARNQEYVGCDVSGKLPPKNLCCENGPEVLYTALDIDKVVADVQTDGVCVKAKSSENAGRYLCEFIFYTSLKINRNTAFVHIPPIDKPYSARMMAPTLSRIISSMLKAIILFSVGENNHQNLRMPSTLMDRLPFPSLRTYTTISVLLFSCSVYYALQVTLQPDWSMNVTENANPSDNKKQDSILSSVDASRLLLHKMLLNDSRTKKLYEMVYVMVEEPLCVFTLVNMIYCVMILVGKCIQKIVFGDLRVIEIQHIKDKFWNFVFYKFIFIFGVMNVQYMDEVILWCSWFSFVGAFHLLSTLCRDRFEYLSFSPTTPKWTHLRLFSLIFFILAVSVSLCTVVGMYASMNIFFFMAAEWTLVIIRTLYVLLRYIIHLYDITHQGIWEKRGIYTYYIELTAGLSSLAVDFLHHLHMLLWRNIFLSVASLVICMQLRVLISDIQRKISRHKNYLKVARHMEENFPLATKAEIEANADDCAICWDRMETGRKLPCGHMFHTSCLHSWMEQVTNCPTCRTSLVPKPPSDANRNNLNQDPRQATPTTNHFFHFDGSRYVSWLPSFSVEVSHTNLLGGRPPAAPTRTSQLDNMVHQVLQMFPHLPYSTVLEDLLATHSVEQTVENILEERLVVQTTMLTPRVAAFRPQRGTLFSLVFGNNRITPTHIQTHPVLVGRSPDTVEVLEPSQPNEQGESSSDSGVSDNTVRTEESTIVTGGDGCRFSKNSQEREDMLSSRKDELLRKARSKYISRILSSPLRNQDSSSSG</sequence>
<feature type="region of interest" description="Disordered" evidence="16">
    <location>
        <begin position="624"/>
        <end position="644"/>
    </location>
</feature>
<keyword evidence="12" id="KW-0862">Zinc</keyword>
<evidence type="ECO:0000256" key="1">
    <source>
        <dbReference type="ARBA" id="ARBA00004141"/>
    </source>
</evidence>
<keyword evidence="8" id="KW-0479">Metal-binding</keyword>
<evidence type="ECO:0000256" key="7">
    <source>
        <dbReference type="ARBA" id="ARBA00022692"/>
    </source>
</evidence>
<feature type="transmembrane region" description="Helical" evidence="17">
    <location>
        <begin position="455"/>
        <end position="475"/>
    </location>
</feature>
<evidence type="ECO:0000256" key="2">
    <source>
        <dbReference type="ARBA" id="ARBA00004906"/>
    </source>
</evidence>
<comment type="pathway">
    <text evidence="2">Protein modification; protein ubiquitination.</text>
</comment>
<keyword evidence="6" id="KW-0808">Transferase</keyword>
<reference evidence="20 21" key="1">
    <citation type="journal article" date="2022" name="Nat. Ecol. Evol.">
        <title>A masculinizing supergene underlies an exaggerated male reproductive morph in a spider.</title>
        <authorList>
            <person name="Hendrickx F."/>
            <person name="De Corte Z."/>
            <person name="Sonet G."/>
            <person name="Van Belleghem S.M."/>
            <person name="Kostlbacher S."/>
            <person name="Vangestel C."/>
        </authorList>
    </citation>
    <scope>NUCLEOTIDE SEQUENCE [LARGE SCALE GENOMIC DNA]</scope>
    <source>
        <strain evidence="20">W744_W776</strain>
    </source>
</reference>
<evidence type="ECO:0000256" key="6">
    <source>
        <dbReference type="ARBA" id="ARBA00022679"/>
    </source>
</evidence>
<keyword evidence="14 17" id="KW-0472">Membrane</keyword>
<dbReference type="GO" id="GO:0005829">
    <property type="term" value="C:cytosol"/>
    <property type="evidence" value="ECO:0007669"/>
    <property type="project" value="InterPro"/>
</dbReference>
<evidence type="ECO:0000256" key="16">
    <source>
        <dbReference type="SAM" id="MobiDB-lite"/>
    </source>
</evidence>
<dbReference type="CDD" id="cd14421">
    <property type="entry name" value="CUE_AMFR"/>
    <property type="match status" value="1"/>
</dbReference>
<organism evidence="20 21">
    <name type="scientific">Oedothorax gibbosus</name>
    <dbReference type="NCBI Taxonomy" id="931172"/>
    <lineage>
        <taxon>Eukaryota</taxon>
        <taxon>Metazoa</taxon>
        <taxon>Ecdysozoa</taxon>
        <taxon>Arthropoda</taxon>
        <taxon>Chelicerata</taxon>
        <taxon>Arachnida</taxon>
        <taxon>Araneae</taxon>
        <taxon>Araneomorphae</taxon>
        <taxon>Entelegynae</taxon>
        <taxon>Araneoidea</taxon>
        <taxon>Linyphiidae</taxon>
        <taxon>Erigoninae</taxon>
        <taxon>Oedothorax</taxon>
    </lineage>
</organism>
<feature type="domain" description="RING-type" evidence="18">
    <location>
        <begin position="581"/>
        <end position="619"/>
    </location>
</feature>
<dbReference type="Pfam" id="PF13639">
    <property type="entry name" value="zf-RING_2"/>
    <property type="match status" value="1"/>
</dbReference>
<comment type="caution">
    <text evidence="20">The sequence shown here is derived from an EMBL/GenBank/DDBJ whole genome shotgun (WGS) entry which is preliminary data.</text>
</comment>
<dbReference type="GO" id="GO:0043130">
    <property type="term" value="F:ubiquitin binding"/>
    <property type="evidence" value="ECO:0007669"/>
    <property type="project" value="InterPro"/>
</dbReference>
<dbReference type="InterPro" id="IPR036440">
    <property type="entry name" value="Peptidase_C15-like_sf"/>
</dbReference>
<keyword evidence="9 15" id="KW-0863">Zinc-finger</keyword>
<evidence type="ECO:0000259" key="19">
    <source>
        <dbReference type="PROSITE" id="PS51140"/>
    </source>
</evidence>
<evidence type="ECO:0000256" key="3">
    <source>
        <dbReference type="ARBA" id="ARBA00006641"/>
    </source>
</evidence>
<evidence type="ECO:0000256" key="9">
    <source>
        <dbReference type="ARBA" id="ARBA00022771"/>
    </source>
</evidence>
<dbReference type="SMART" id="SM00184">
    <property type="entry name" value="RING"/>
    <property type="match status" value="1"/>
</dbReference>
<dbReference type="GO" id="GO:0061630">
    <property type="term" value="F:ubiquitin protein ligase activity"/>
    <property type="evidence" value="ECO:0007669"/>
    <property type="project" value="TreeGrafter"/>
</dbReference>
<evidence type="ECO:0000256" key="17">
    <source>
        <dbReference type="SAM" id="Phobius"/>
    </source>
</evidence>
<feature type="domain" description="CUE" evidence="19">
    <location>
        <begin position="687"/>
        <end position="729"/>
    </location>
</feature>
<comment type="subcellular location">
    <subcellularLocation>
        <location evidence="1">Membrane</location>
        <topology evidence="1">Multi-pass membrane protein</topology>
    </subcellularLocation>
</comment>
<dbReference type="EMBL" id="JAFNEN010000190">
    <property type="protein sequence ID" value="KAG8190257.1"/>
    <property type="molecule type" value="Genomic_DNA"/>
</dbReference>
<dbReference type="InterPro" id="IPR001841">
    <property type="entry name" value="Znf_RING"/>
</dbReference>
<evidence type="ECO:0000256" key="14">
    <source>
        <dbReference type="ARBA" id="ARBA00023136"/>
    </source>
</evidence>
<evidence type="ECO:0000256" key="11">
    <source>
        <dbReference type="ARBA" id="ARBA00022807"/>
    </source>
</evidence>
<dbReference type="PROSITE" id="PS50089">
    <property type="entry name" value="ZF_RING_2"/>
    <property type="match status" value="1"/>
</dbReference>
<feature type="transmembrane region" description="Helical" evidence="17">
    <location>
        <begin position="429"/>
        <end position="449"/>
    </location>
</feature>
<gene>
    <name evidence="20" type="ORF">JTE90_001341</name>
</gene>
<keyword evidence="4" id="KW-0963">Cytoplasm</keyword>
<dbReference type="GO" id="GO:0016920">
    <property type="term" value="F:pyroglutamyl-peptidase activity"/>
    <property type="evidence" value="ECO:0007669"/>
    <property type="project" value="InterPro"/>
</dbReference>
<feature type="compositionally biased region" description="Polar residues" evidence="16">
    <location>
        <begin position="630"/>
        <end position="644"/>
    </location>
</feature>
<dbReference type="SUPFAM" id="SSF57850">
    <property type="entry name" value="RING/U-box"/>
    <property type="match status" value="1"/>
</dbReference>
<dbReference type="Gene3D" id="1.10.8.10">
    <property type="entry name" value="DNA helicase RuvA subunit, C-terminal domain"/>
    <property type="match status" value="1"/>
</dbReference>
<dbReference type="Gene3D" id="3.40.630.20">
    <property type="entry name" value="Peptidase C15, pyroglutamyl peptidase I-like"/>
    <property type="match status" value="1"/>
</dbReference>
<evidence type="ECO:0000256" key="8">
    <source>
        <dbReference type="ARBA" id="ARBA00022723"/>
    </source>
</evidence>
<dbReference type="PROSITE" id="PS51140">
    <property type="entry name" value="CUE"/>
    <property type="match status" value="1"/>
</dbReference>
<evidence type="ECO:0000313" key="21">
    <source>
        <dbReference type="Proteomes" id="UP000827092"/>
    </source>
</evidence>
<dbReference type="InterPro" id="IPR003892">
    <property type="entry name" value="CUE"/>
</dbReference>
<dbReference type="InterPro" id="IPR000816">
    <property type="entry name" value="Peptidase_C15"/>
</dbReference>
<keyword evidence="10" id="KW-0378">Hydrolase</keyword>
<evidence type="ECO:0000256" key="13">
    <source>
        <dbReference type="ARBA" id="ARBA00022989"/>
    </source>
</evidence>
<keyword evidence="13 17" id="KW-1133">Transmembrane helix</keyword>
<feature type="transmembrane region" description="Helical" evidence="17">
    <location>
        <begin position="325"/>
        <end position="345"/>
    </location>
</feature>
<dbReference type="PANTHER" id="PTHR15067">
    <property type="entry name" value="E3 UBIQUITIN-PROTEIN LIGASE RNF8"/>
    <property type="match status" value="1"/>
</dbReference>
<dbReference type="Gene3D" id="3.30.40.10">
    <property type="entry name" value="Zinc/RING finger domain, C3HC4 (zinc finger)"/>
    <property type="match status" value="1"/>
</dbReference>
<dbReference type="AlphaFoldDB" id="A0AAV6V0J9"/>
<feature type="transmembrane region" description="Helical" evidence="17">
    <location>
        <begin position="365"/>
        <end position="382"/>
    </location>
</feature>
<dbReference type="Pfam" id="PF02845">
    <property type="entry name" value="CUE"/>
    <property type="match status" value="1"/>
</dbReference>
<feature type="region of interest" description="Disordered" evidence="16">
    <location>
        <begin position="781"/>
        <end position="836"/>
    </location>
</feature>
<feature type="compositionally biased region" description="Polar residues" evidence="16">
    <location>
        <begin position="785"/>
        <end position="803"/>
    </location>
</feature>
<dbReference type="InterPro" id="IPR016125">
    <property type="entry name" value="Peptidase_C15-like"/>
</dbReference>
<evidence type="ECO:0000256" key="12">
    <source>
        <dbReference type="ARBA" id="ARBA00022833"/>
    </source>
</evidence>
<dbReference type="GO" id="GO:0070936">
    <property type="term" value="P:protein K48-linked ubiquitination"/>
    <property type="evidence" value="ECO:0007669"/>
    <property type="project" value="TreeGrafter"/>
</dbReference>
<dbReference type="GO" id="GO:0008270">
    <property type="term" value="F:zinc ion binding"/>
    <property type="evidence" value="ECO:0007669"/>
    <property type="project" value="UniProtKB-KW"/>
</dbReference>
<evidence type="ECO:0000256" key="10">
    <source>
        <dbReference type="ARBA" id="ARBA00022801"/>
    </source>
</evidence>
<keyword evidence="7 17" id="KW-0812">Transmembrane</keyword>
<evidence type="ECO:0000313" key="20">
    <source>
        <dbReference type="EMBL" id="KAG8190257.1"/>
    </source>
</evidence>
<dbReference type="CDD" id="cd16455">
    <property type="entry name" value="RING-H2_AMFR"/>
    <property type="match status" value="1"/>
</dbReference>
<name>A0AAV6V0J9_9ARAC</name>
<dbReference type="SUPFAM" id="SSF53182">
    <property type="entry name" value="Pyrrolidone carboxyl peptidase (pyroglutamate aminopeptidase)"/>
    <property type="match status" value="1"/>
</dbReference>
<dbReference type="InterPro" id="IPR013083">
    <property type="entry name" value="Znf_RING/FYVE/PHD"/>
</dbReference>
<proteinExistence type="inferred from homology"/>
<feature type="compositionally biased region" description="Basic and acidic residues" evidence="16">
    <location>
        <begin position="824"/>
        <end position="836"/>
    </location>
</feature>